<dbReference type="EMBL" id="CP019384">
    <property type="protein sequence ID" value="QAT16725.1"/>
    <property type="molecule type" value="Genomic_DNA"/>
</dbReference>
<protein>
    <submittedName>
        <fullName evidence="2">Uncharacterized protein</fullName>
    </submittedName>
</protein>
<dbReference type="SUPFAM" id="SSF49373">
    <property type="entry name" value="Invasin/intimin cell-adhesion fragments"/>
    <property type="match status" value="2"/>
</dbReference>
<organism evidence="2 3">
    <name type="scientific">Velamenicoccus archaeovorus</name>
    <dbReference type="NCBI Taxonomy" id="1930593"/>
    <lineage>
        <taxon>Bacteria</taxon>
        <taxon>Pseudomonadati</taxon>
        <taxon>Candidatus Omnitrophota</taxon>
        <taxon>Candidatus Velamenicoccus</taxon>
    </lineage>
</organism>
<keyword evidence="1" id="KW-0732">Signal</keyword>
<evidence type="ECO:0000256" key="1">
    <source>
        <dbReference type="SAM" id="SignalP"/>
    </source>
</evidence>
<dbReference type="InterPro" id="IPR008964">
    <property type="entry name" value="Invasin/intimin_cell_adhesion"/>
</dbReference>
<reference evidence="2 3" key="1">
    <citation type="submission" date="2017-01" db="EMBL/GenBank/DDBJ databases">
        <title>First insights into the biology of 'candidatus Vampirococcus archaeovorus'.</title>
        <authorList>
            <person name="Kizina J."/>
            <person name="Jordan S."/>
            <person name="Stueber K."/>
            <person name="Reinhardt R."/>
            <person name="Harder J."/>
        </authorList>
    </citation>
    <scope>NUCLEOTIDE SEQUENCE [LARGE SCALE GENOMIC DNA]</scope>
    <source>
        <strain evidence="2 3">LiM</strain>
    </source>
</reference>
<evidence type="ECO:0000313" key="3">
    <source>
        <dbReference type="Proteomes" id="UP000287243"/>
    </source>
</evidence>
<feature type="signal peptide" evidence="1">
    <location>
        <begin position="1"/>
        <end position="24"/>
    </location>
</feature>
<dbReference type="RefSeq" id="WP_164908833.1">
    <property type="nucleotide sequence ID" value="NZ_CP019384.1"/>
</dbReference>
<dbReference type="Gene3D" id="2.60.40.10">
    <property type="entry name" value="Immunoglobulins"/>
    <property type="match status" value="2"/>
</dbReference>
<feature type="chain" id="PRO_5019185552" evidence="1">
    <location>
        <begin position="25"/>
        <end position="3180"/>
    </location>
</feature>
<dbReference type="Proteomes" id="UP000287243">
    <property type="component" value="Chromosome"/>
</dbReference>
<proteinExistence type="predicted"/>
<evidence type="ECO:0000313" key="2">
    <source>
        <dbReference type="EMBL" id="QAT16725.1"/>
    </source>
</evidence>
<sequence length="3180" mass="325738">MRKTYLITITLLAVLVFAASPAQAQYKGGRGDGDNCSDGLGFTLFAGGSGDGWDYRAMSSTVVLANVGFLRGTGVAFIRAGATISSISRTNNVVEVILSAAYPNNNLKVGQKIVIDLGTGGTASFNGVFQISQVTNQQIFRYGQFGSDATGVLGTSPVAGGDYTTLTTWQAALLTDLTFGGEPAIAECYNDWPTGLSENVDLTNVSNESYYLKITVPSTDRNTGTTGTGFRISPSSGNAIAASGGYVYLDSIEATRPVSLTAGTLVTGAGSLYTGGLTVGEGTTLKLEGKSFSGIGTVTLPSVSTIVYTGPRSDETAGAVTLLNQAHHHVTFSPGTATTFNLPSNNFDVNGNLTIGASATLDATSNNYNMNVAGNWTDSGSFTARAGTVTLDGTGQTISGNNSFYNLTKTVSSADTLTFAAASSQTIASGGTLTLGGASGQLLSLRSGTTDTQWGVAVGGSTAVNYVDVKDSDASGGNTITANNSVSSGNNINWAIPGGTLTGTNVEPAGLVAGITGTVTVSFTTANPLSSDGKIKVTFPAGFSFSSGGATVVSSSSGIDGSFSVGVAGQAITVTRSGGSSSVPGAKSITLTNIKNPDNTGSTGTYAIETQNASGVVFDSDNSVSADTITNGGTLTSTNVEPASLYAGASGNVTVSFTTVNPIPADGKIEVTFPSGFVISNGGTTAATSGSMDGSFAVSINGQVVTVTRSGGTQQAAAAESLTLTYIRVPTTAGSTGTYQIKTASASGSSTGRIDQDTAVAADTVLRPSLSSWDLDMNAGTMTLHFDTTVSAASLNVTQLTLQDAATATAIYSLTDSTTASPNGADIVITLSTTDLNAIKFISGLGKSAANSYLRLTSSAIADPYANTVTPIADGAARQVTSYTADTTAPTLSSWVLNLNTHQLTLNFSEVVKASSFTASAFTLQNTASSPTVTYALTDSATASSNGTSIVVTFSTTDFNTLTDTAGICRQTDKSDSYLTMTSSGITDMAATPNSVTAVSTGMQTTTYTANTVTATKFHVTTSAGSSSTTVTAGGTKDIILKAYDSSGYRTPAYTGSKSVTFAGSDVSPDGNAPTARDASSSDIAFGTATSLTFTRGEASSTLILYCKALSGSEAMIAATEGSVITDDFKLTTIINPASSSKLVFSQQPSSTAIINAALTQQPIVSIRDTYGNQTADTYTITLYASTSNTSFLPASGTLSSDQTGNAIAAVNGAATFSGVKYDTTGTIYLFASFSSLFTFSNGITFSAAQTSAVEASSAPVASFNLDPVNDTLAEKFNVLKFKVTDKGSDLTPTLIDQVQIAIGGTGGAAASDIAWAGLYKAGVTDPLVTATGAAITNSTITFGATPNADSSATIDIVPDGSSVEYTVAVYMKNSKLTATDGQTYTFITDNDKIGVDLGTSSRMKASNDAAVSLVTGTIAVTATYLEIVNQSDDATSGTATAGTAKNLRIRATDANRNIDKDHSGVYSLAFYGLSSVAGNTPKVNTSYEFGVPQSILFASGVSPVTVTPYKLETADLYVSETGLSYFPYTASVAAASASSVELTSGNSQSGVINKALAAFVVTARDAYTNAASGANIAFSISSYPTGGGGCSLSAASGVTNSSGEASTILTLGAAAGTYQVQATNAALSGSPVTFTATASAPTALQKVSGDSQTKNVGETADPFVIKLVNESGAGISNETVNFTIQSAPTGATGQSLSAASAVTNSSGQASVTLTLGNKTGNYVVRASYQVLGGALLTADFTVAAQPAVPYKVILTGPTSVNAGAASSAFTISIKDQNDNLSPLSTGQSILFNLTTTPASTGTFYSDAACTAGNEITTATVTEGASTAVFYYKHTVVVSGIQATVTTTSTILNASYRTSSVTFSVVPASMHHFVVSASDTSAMTAGGSRAITITAYDAYDNPTQYTGSLDIIFSGAAASPSPSTAAATCSNASGTDIAFGAVTSLAFTNSVATTTFKAYGAQTAVIKATSGSVATSDEQALNLVVRHNAADHMKFHAALPTPVVAGISFNFDTTLDVVDVYDNICDGANGATAYTASNRTITYTLSGTANGPESGVDEYTTLVSFTNGQSTTAPLSATLYRAQTTTITASMAALTGTNAASNSLVVNAAVVNKLRFAQQPSITATTNVAFAAQPQIAISDQYGNACSSVTGQITLRASTTTGSYTAPANGSLTSTSGLTLTTTNGVATFAGVKYSYPEEIYLEAQASISGYTVDTIYSFKITVATLEEITATQVTSGISDTVSSIANSSATKVAVFGFKATDAGADGYAGDIKKVVVNRVTASDTTGDWRDYISAAYLSDGTVNILGTVAANTITFGSGDSTVFSVPNGSNKTYTLSIVVKSTLPEGADGKIFAFSTDVNDDVTMNVPATSLFASAAALTHNATLAVVATKLRVRGSAGETSINVNAGESAVITIAATDTNNNVDKDYHPDQVKNIVFSGAETSILGNVPTATDLGGGPTEFGTLTPVRFVGGVNTSTITMVLYKAETAYITATDDSDPALTTTGQDRLAVIVAGGSAATLAWSTQPKTKAVANAPWKDFVVAVSDAYGNTASSNVDVSVTPTGGTTGTGATSTVTAVDGLATFSNYYVTCAGYPGYVTLVASASGVSNSSACNTVTVDEKYTIVVNLKDSVNATDLSEFTYSVTNAGTGVTLIPETPTNSPFTLSGEGSLGYGTYNFTFSKDLYVETTAEKEIDCLADGLDGTYDNVVNMTVYMTSIAESTADYRVMPSFVYDEDNEDLAIRLWLERRGKIIYNTAPNKLGYGANTATVQVYDETGQKWLNTVSLDAPDPEDFTNGTYVKTVTDVLAATNEFGQVLVAGKTYFAKCTIHYGGADGSSNSYEAGTTFTVTITQKLAQEIISKLGLAEGETLSGKLTALNTSIVTVGTQVQTAESNIKTQVASSESAVKTKVAEVKSETASILTAAQTTIPSKISTASTEIQSKVETAMKSAILNHETTVKQNDSIAIQYRTYPGVSPTIAVYDPQGALKVAANMTEYSSGLYGYTVTFPASWKLGDYAIVCSESTYGTIDAITISLGTADIEKVSSDLATVMGSVSPIQEIKDKVAAFSAAFNVIEQNIQRASEALAAVKGDTDMSGATKQLEALHNSLKDMSAKVHQMSNSTDMKNIEKLYQVSEEGSQNITYIRNKTQELKALMLLNQKMIENTAKEEPVVQTWLEYS</sequence>
<dbReference type="KEGG" id="vai:BU251_02745"/>
<keyword evidence="3" id="KW-1185">Reference proteome</keyword>
<dbReference type="InterPro" id="IPR013783">
    <property type="entry name" value="Ig-like_fold"/>
</dbReference>
<accession>A0A410P3E8</accession>
<name>A0A410P3E8_VELA1</name>
<gene>
    <name evidence="2" type="ORF">BU251_02745</name>
</gene>